<evidence type="ECO:0000256" key="3">
    <source>
        <dbReference type="SAM" id="MobiDB-lite"/>
    </source>
</evidence>
<evidence type="ECO:0000313" key="6">
    <source>
        <dbReference type="EMBL" id="KAJ4750072.1"/>
    </source>
</evidence>
<name>A0AAV8C643_9POAL</name>
<dbReference type="SUPFAM" id="SSF50729">
    <property type="entry name" value="PH domain-like"/>
    <property type="match status" value="1"/>
</dbReference>
<accession>A0AAV8C643</accession>
<feature type="compositionally biased region" description="Polar residues" evidence="3">
    <location>
        <begin position="787"/>
        <end position="818"/>
    </location>
</feature>
<evidence type="ECO:0000256" key="1">
    <source>
        <dbReference type="ARBA" id="ARBA00004123"/>
    </source>
</evidence>
<dbReference type="InterPro" id="IPR011989">
    <property type="entry name" value="ARM-like"/>
</dbReference>
<feature type="compositionally biased region" description="Polar residues" evidence="3">
    <location>
        <begin position="963"/>
        <end position="973"/>
    </location>
</feature>
<dbReference type="AlphaFoldDB" id="A0AAV8C643"/>
<dbReference type="EMBL" id="JAMFTS010000005">
    <property type="protein sequence ID" value="KAJ4750072.1"/>
    <property type="molecule type" value="Genomic_DNA"/>
</dbReference>
<dbReference type="PANTHER" id="PTHR23318:SF0">
    <property type="entry name" value="SERINE_THREONINE-PROTEIN PHOSPHATASE 4 REGULATORY SUBUNIT 3"/>
    <property type="match status" value="1"/>
</dbReference>
<feature type="compositionally biased region" description="Basic and acidic residues" evidence="3">
    <location>
        <begin position="9"/>
        <end position="21"/>
    </location>
</feature>
<protein>
    <submittedName>
        <fullName evidence="6">Serine/threonine-protein phosphatase 4 regulatory subunit 3</fullName>
    </submittedName>
</protein>
<feature type="compositionally biased region" description="Acidic residues" evidence="3">
    <location>
        <begin position="824"/>
        <end position="834"/>
    </location>
</feature>
<feature type="compositionally biased region" description="Basic and acidic residues" evidence="3">
    <location>
        <begin position="872"/>
        <end position="887"/>
    </location>
</feature>
<proteinExistence type="predicted"/>
<keyword evidence="7" id="KW-1185">Reference proteome</keyword>
<feature type="region of interest" description="Disordered" evidence="3">
    <location>
        <begin position="903"/>
        <end position="973"/>
    </location>
</feature>
<feature type="region of interest" description="Disordered" evidence="3">
    <location>
        <begin position="1"/>
        <end position="24"/>
    </location>
</feature>
<sequence>MADSYVPQKKRESLEERGERKVRAKKRSIIPLPFSLFRSLSRPQASLRTNPSSLRSSNYSTLRPRIASSLLLDESRSLFVASSMGGQGKSSNSSSNSMQRVKLYRLSDDGKWDDQGTGHVTVEYMEGSKELGLLVLDEDDNETLLAHCISPDDIYRRQEDTIISWRDPELATELALSFQEATGCSYIWDNIGGIQRNMHFNNLGGLEVGPRPAMETLEPSRILQSNEGSFRSMSSDLRELPPVDLSSLPLLLKTILECSITDQMRVAELIAQDSDFFPKLVDLFRLSEDLENIDGLHMIYRLVRGIILLNNPSIFDRMFSDDFIMDIIGALEYDPEVPKAQNHRSFLKEHVVFKEAIPIKNNSVLTKIHQSYRVGYIKDVILPRALDDATIASLNSTIHANNAVVISLLKDDSCFIQELFAKMKSDNVSPDSKRDLVLFLHEFCSLSKSLQLVQQLRLFRDLANEGIFDIIADVLQSHDKKIISAGTDILILFLNQDPNLLRSFIIQQEGHTLLGVLVKGMITDFGEDMHCQFLEIIRILIDSYTISGSQKDAIIEIFYEKHLDQLVDVIAQSCPPKNYSKGALNSTSQGRSKEPNSVPAKSEILMNICELLCFCVVHHPYRIKCSFLINNAIEKILTLTRRKERFLVVAAVRFMRTIISRNDEHLLRHIVKNNLLKPIIEVFCENGNRYNMLHSGVLELLEYIRKDNMKSLVIYLVETFSEHLKSFEYLGSIQALKIKYDQCLENSEQKTENNAKGEARKRSEDRGLDKEEEDYFNEDSDEEDSAGNATQRQNRSTRPKSNSVPNGTKANNPSTRPVTTGLVDYEDDEDEEDYNPPPPPAKKNEDSPLDEDAPLNISKHKRKPSSNSICDTNKRHGSTDVVAKKPKIEARLMSSKIAILTKKENQLNELTNDKQVDLSTQTEKESNGGNSSNSENTIENEDNSENKVETNHDAQLHDERATPMSNSEPYPVR</sequence>
<dbReference type="InterPro" id="IPR055236">
    <property type="entry name" value="EVH1_PP4R3"/>
</dbReference>
<comment type="subcellular location">
    <subcellularLocation>
        <location evidence="1">Nucleus</location>
    </subcellularLocation>
</comment>
<organism evidence="6 7">
    <name type="scientific">Rhynchospora pubera</name>
    <dbReference type="NCBI Taxonomy" id="906938"/>
    <lineage>
        <taxon>Eukaryota</taxon>
        <taxon>Viridiplantae</taxon>
        <taxon>Streptophyta</taxon>
        <taxon>Embryophyta</taxon>
        <taxon>Tracheophyta</taxon>
        <taxon>Spermatophyta</taxon>
        <taxon>Magnoliopsida</taxon>
        <taxon>Liliopsida</taxon>
        <taxon>Poales</taxon>
        <taxon>Cyperaceae</taxon>
        <taxon>Cyperoideae</taxon>
        <taxon>Rhynchosporeae</taxon>
        <taxon>Rhynchospora</taxon>
    </lineage>
</organism>
<dbReference type="SUPFAM" id="SSF48371">
    <property type="entry name" value="ARM repeat"/>
    <property type="match status" value="1"/>
</dbReference>
<feature type="compositionally biased region" description="Basic and acidic residues" evidence="3">
    <location>
        <begin position="944"/>
        <end position="961"/>
    </location>
</feature>
<keyword evidence="2" id="KW-0539">Nucleus</keyword>
<dbReference type="Gene3D" id="2.30.29.30">
    <property type="entry name" value="Pleckstrin-homology domain (PH domain)/Phosphotyrosine-binding domain (PTB)"/>
    <property type="match status" value="1"/>
</dbReference>
<feature type="compositionally biased region" description="Basic and acidic residues" evidence="3">
    <location>
        <begin position="747"/>
        <end position="769"/>
    </location>
</feature>
<feature type="compositionally biased region" description="Acidic residues" evidence="3">
    <location>
        <begin position="770"/>
        <end position="785"/>
    </location>
</feature>
<dbReference type="InterPro" id="IPR051137">
    <property type="entry name" value="PP4R3-like"/>
</dbReference>
<feature type="region of interest" description="Disordered" evidence="3">
    <location>
        <begin position="747"/>
        <end position="887"/>
    </location>
</feature>
<evidence type="ECO:0000313" key="7">
    <source>
        <dbReference type="Proteomes" id="UP001140206"/>
    </source>
</evidence>
<dbReference type="InterPro" id="IPR016024">
    <property type="entry name" value="ARM-type_fold"/>
</dbReference>
<comment type="caution">
    <text evidence="6">The sequence shown here is derived from an EMBL/GenBank/DDBJ whole genome shotgun (WGS) entry which is preliminary data.</text>
</comment>
<dbReference type="InterPro" id="IPR006887">
    <property type="entry name" value="P4R3-like_central_dom"/>
</dbReference>
<dbReference type="PANTHER" id="PTHR23318">
    <property type="entry name" value="ATP SYNTHASE GAMMA-RELATED"/>
    <property type="match status" value="1"/>
</dbReference>
<dbReference type="Pfam" id="PF04802">
    <property type="entry name" value="PP4R3"/>
    <property type="match status" value="1"/>
</dbReference>
<dbReference type="GO" id="GO:0072542">
    <property type="term" value="F:protein phosphatase activator activity"/>
    <property type="evidence" value="ECO:0007669"/>
    <property type="project" value="TreeGrafter"/>
</dbReference>
<dbReference type="InterPro" id="IPR011993">
    <property type="entry name" value="PH-like_dom_sf"/>
</dbReference>
<feature type="domain" description="Serine/threonine-protein phosphatase 4 regulatory subunit 3-like central" evidence="4">
    <location>
        <begin position="258"/>
        <end position="742"/>
    </location>
</feature>
<reference evidence="6" key="1">
    <citation type="submission" date="2022-08" db="EMBL/GenBank/DDBJ databases">
        <authorList>
            <person name="Marques A."/>
        </authorList>
    </citation>
    <scope>NUCLEOTIDE SEQUENCE</scope>
    <source>
        <strain evidence="6">RhyPub2mFocal</strain>
        <tissue evidence="6">Leaves</tissue>
    </source>
</reference>
<feature type="compositionally biased region" description="Basic and acidic residues" evidence="3">
    <location>
        <begin position="903"/>
        <end position="926"/>
    </location>
</feature>
<evidence type="ECO:0000256" key="2">
    <source>
        <dbReference type="ARBA" id="ARBA00023242"/>
    </source>
</evidence>
<dbReference type="Pfam" id="PF22972">
    <property type="entry name" value="EVH1_PP4R3"/>
    <property type="match status" value="1"/>
</dbReference>
<gene>
    <name evidence="6" type="ORF">LUZ62_084477</name>
</gene>
<dbReference type="Proteomes" id="UP001140206">
    <property type="component" value="Chromosome 5"/>
</dbReference>
<dbReference type="GO" id="GO:0030289">
    <property type="term" value="C:protein phosphatase 4 complex"/>
    <property type="evidence" value="ECO:0007669"/>
    <property type="project" value="TreeGrafter"/>
</dbReference>
<feature type="domain" description="PP4R3 EVH1-like" evidence="5">
    <location>
        <begin position="99"/>
        <end position="198"/>
    </location>
</feature>
<dbReference type="GO" id="GO:0005654">
    <property type="term" value="C:nucleoplasm"/>
    <property type="evidence" value="ECO:0007669"/>
    <property type="project" value="TreeGrafter"/>
</dbReference>
<feature type="compositionally biased region" description="Low complexity" evidence="3">
    <location>
        <begin position="927"/>
        <end position="937"/>
    </location>
</feature>
<evidence type="ECO:0000259" key="4">
    <source>
        <dbReference type="Pfam" id="PF04802"/>
    </source>
</evidence>
<dbReference type="Gene3D" id="1.25.10.10">
    <property type="entry name" value="Leucine-rich Repeat Variant"/>
    <property type="match status" value="1"/>
</dbReference>
<evidence type="ECO:0000259" key="5">
    <source>
        <dbReference type="Pfam" id="PF22972"/>
    </source>
</evidence>